<proteinExistence type="predicted"/>
<reference evidence="1" key="1">
    <citation type="journal article" date="2017" name="Elife">
        <title>The kinetoplastid-infecting Bodo saltans virus (BsV), a window into the most abundant giant viruses in the sea.</title>
        <authorList>
            <person name="Deeg C.M."/>
            <person name="Chow C.-E.T."/>
            <person name="Suttle C.A."/>
        </authorList>
    </citation>
    <scope>NUCLEOTIDE SEQUENCE</scope>
    <source>
        <strain evidence="1">NG1</strain>
    </source>
</reference>
<protein>
    <submittedName>
        <fullName evidence="1">Uncharacterized protein</fullName>
    </submittedName>
</protein>
<dbReference type="Proteomes" id="UP000240325">
    <property type="component" value="Segment"/>
</dbReference>
<evidence type="ECO:0000313" key="2">
    <source>
        <dbReference type="Proteomes" id="UP000240325"/>
    </source>
</evidence>
<dbReference type="EMBL" id="MF782455">
    <property type="protein sequence ID" value="ATZ80565.1"/>
    <property type="molecule type" value="Genomic_DNA"/>
</dbReference>
<sequence length="523" mass="61472">MINKDKLCGGFFKNLKECHSVALNNSEYCDRHKYLELFDNDEIDAIKNGTTDIKRCSQCELWSRTVSNEHKTCDKCNETIKKICSKKKEKRKEERKECDVIISSGNKCDKEMKQVIDGNNICAIHLRHGNYYFYKDKAKLKFCTMCNKYLPLDLFDGGLCKKCKNTGENNKKKTRIENTKEENKCKHEKCNFANISRKKYDNFEKNEIMKKNKLEKIYSDYCVLHQLEAWKNEVNDNGKKVCYDYNHHGCRKVLEKNDKMRCGDCIEKDNVYEEKRKYNYERFMYTYINNAKQRKIGFFLSIEECYKYFESKCAKCGGDNDSKPMGIDRIDNSVGYFSGNCESCCTFCNWLKRSYNNDTFYSIITHILHNIGLTDNMKSINYTLFGDYSPCTIKDYIDRGEKKSFSMSLTEKEIICIQSLNCYLCGKSSSSVHGNGLDRLNNDKGYELGNVLPCCHDCNLFKWKYGIDEFIIKLYQIYVKQTGITCKYDNNQLKEYICEYIKKKINNVNKILKNVVQMKNDKQ</sequence>
<name>A0A2H4UUR1_9VIRU</name>
<evidence type="ECO:0000313" key="1">
    <source>
        <dbReference type="EMBL" id="ATZ80565.1"/>
    </source>
</evidence>
<dbReference type="Gene3D" id="3.30.40.220">
    <property type="match status" value="2"/>
</dbReference>
<accession>A0A2H4UUR1</accession>
<keyword evidence="2" id="KW-1185">Reference proteome</keyword>
<gene>
    <name evidence="1" type="ORF">BMW23_0518</name>
</gene>
<organism evidence="1">
    <name type="scientific">Bodo saltans virus</name>
    <dbReference type="NCBI Taxonomy" id="2024608"/>
    <lineage>
        <taxon>Viruses</taxon>
        <taxon>Varidnaviria</taxon>
        <taxon>Bamfordvirae</taxon>
        <taxon>Nucleocytoviricota</taxon>
        <taxon>Megaviricetes</taxon>
        <taxon>Imitervirales</taxon>
        <taxon>Mimiviridae</taxon>
        <taxon>Klosneuvirinae</taxon>
        <taxon>Theiavirus</taxon>
        <taxon>Theiavirus salishense</taxon>
    </lineage>
</organism>